<protein>
    <submittedName>
        <fullName evidence="2">Arginine N-succinyltransferase</fullName>
    </submittedName>
</protein>
<proteinExistence type="predicted"/>
<accession>A0A7C5N870</accession>
<reference evidence="2" key="1">
    <citation type="journal article" date="2020" name="mSystems">
        <title>Genome- and Community-Level Interaction Insights into Carbon Utilization and Element Cycling Functions of Hydrothermarchaeota in Hydrothermal Sediment.</title>
        <authorList>
            <person name="Zhou Z."/>
            <person name="Liu Y."/>
            <person name="Xu W."/>
            <person name="Pan J."/>
            <person name="Luo Z.H."/>
            <person name="Li M."/>
        </authorList>
    </citation>
    <scope>NUCLEOTIDE SEQUENCE [LARGE SCALE GENOMIC DNA]</scope>
    <source>
        <strain evidence="2">HyVt-535</strain>
    </source>
</reference>
<dbReference type="EMBL" id="DROM01000272">
    <property type="protein sequence ID" value="HHH13466.1"/>
    <property type="molecule type" value="Genomic_DNA"/>
</dbReference>
<feature type="transmembrane region" description="Helical" evidence="1">
    <location>
        <begin position="6"/>
        <end position="25"/>
    </location>
</feature>
<keyword evidence="1" id="KW-1133">Transmembrane helix</keyword>
<evidence type="ECO:0000313" key="2">
    <source>
        <dbReference type="EMBL" id="HHH13466.1"/>
    </source>
</evidence>
<name>A0A7C5N870_9GAMM</name>
<comment type="caution">
    <text evidence="2">The sequence shown here is derived from an EMBL/GenBank/DDBJ whole genome shotgun (WGS) entry which is preliminary data.</text>
</comment>
<gene>
    <name evidence="2" type="ORF">ENJ98_04455</name>
</gene>
<keyword evidence="1" id="KW-0812">Transmembrane</keyword>
<keyword evidence="1" id="KW-0472">Membrane</keyword>
<organism evidence="2">
    <name type="scientific">Thiolapillus brandeum</name>
    <dbReference type="NCBI Taxonomy" id="1076588"/>
    <lineage>
        <taxon>Bacteria</taxon>
        <taxon>Pseudomonadati</taxon>
        <taxon>Pseudomonadota</taxon>
        <taxon>Gammaproteobacteria</taxon>
        <taxon>Chromatiales</taxon>
        <taxon>Sedimenticolaceae</taxon>
        <taxon>Thiolapillus</taxon>
    </lineage>
</organism>
<dbReference type="Proteomes" id="UP000886100">
    <property type="component" value="Unassembled WGS sequence"/>
</dbReference>
<evidence type="ECO:0000256" key="1">
    <source>
        <dbReference type="SAM" id="Phobius"/>
    </source>
</evidence>
<dbReference type="AlphaFoldDB" id="A0A7C5N870"/>
<sequence>MKGSTVAWIVLGTVLVTVALTWWALRTYLYASGFEPVELSPKEERQLDAKLRALGYQPAPEPVKGAGRESDEAWLRPEVYREEAGRRTLYFTERELNALIANNRDLARRLAVDLSDDRVSVRALVRVDPDFPILGGKTLRVSGGVEMAFRNGRPVVRLLGVSLMGVPIPSAWLGGLKNVDLISEFGDAGGFWDAFARGVEGIQVEEGRLKLTLRE</sequence>